<feature type="transmembrane region" description="Helical" evidence="1">
    <location>
        <begin position="332"/>
        <end position="352"/>
    </location>
</feature>
<dbReference type="GO" id="GO:0016020">
    <property type="term" value="C:membrane"/>
    <property type="evidence" value="ECO:0007669"/>
    <property type="project" value="TreeGrafter"/>
</dbReference>
<feature type="transmembrane region" description="Helical" evidence="1">
    <location>
        <begin position="182"/>
        <end position="203"/>
    </location>
</feature>
<keyword evidence="1" id="KW-0472">Membrane</keyword>
<evidence type="ECO:0000313" key="3">
    <source>
        <dbReference type="EMBL" id="TCO45280.1"/>
    </source>
</evidence>
<evidence type="ECO:0000256" key="1">
    <source>
        <dbReference type="SAM" id="Phobius"/>
    </source>
</evidence>
<sequence length="949" mass="100603">MTVAAPERTRTADYRMGFRPDIEGLRGVAVLVVLGFHASAPLFGGGYVGVDVFFVISGFLITGLLLDDVARRGRFSLVEFYARRARRILPAAGVVLLAVAVAGWLILPPLRQRQLAHEVLAVAAQVGNWLFVADQTDYLAGHDPSPLLHYWSLAVEEQFYLGWAPLTLGVVLAARRMRRSPFAAVGVVLTVVVTVSLALSLWWTHTSVPLAYLGSPSRAWQFGVGALAALAVPWLRRTVTSTLGVAVGWLGIAAIVAATVVFDSATPFPGVAALLPTLGAVAVIVGGAVDARRGAARLLDTRAIRAVGRLSFAWYLWHWPVLVLAESALGPLAWPVKLALTAGAALPAWLTLRLVERPLRFSIPVVARPSGGLSVGATAIVVPVVAALLLGSGAVRALDGEEEAAAPGPAAVDGPNLLANPRGGTGGPVWPAPARAKVDYPRIADCQVEPAATVSPPCLFGDAGAERIVLIGDSHAAQWFPTVRELAARRHWAVEVLTKSGCPVPELAVTSPQLGRAYRECDTWRNHVVERVTTGKKPKLVVVASLNRYTGDVPTLRAAWDKTLTRLGTPVVYLKDTPFPAKDIPTCLSGSLRDWSACDFPRDQALWPDPLADDITAGRRTGMSVVDVNTVLCPAARCPAVLDGVLLYRDDAHLTDSAAGLLAGRVDHALTNLGVVPPAGWTLAWRDDFDGPAGAPPSAENWLHDVGTCYPGCPAPRWGTGEIETMTDSTRNAALDGHGRLAITPVLADGQWTSARIESRRADFQPPDHGVLRVEASLRLPQVSGVDGGGYWPAFWTLGAPLRNGYTGWPGVGELDVMESVNGQPTVYAAMHCGSLPDGPCREASGGLGSAARPCPGCSDGFHNYAVEVDFSTTPQEARFFVDGVPHHKVSAADMDPASWQRATAHGLFVILNVAIGGQFPESRGGVPNPATASGRPMLVDHVAVYTRK</sequence>
<proteinExistence type="predicted"/>
<dbReference type="EMBL" id="SLWS01000021">
    <property type="protein sequence ID" value="TCO45280.1"/>
    <property type="molecule type" value="Genomic_DNA"/>
</dbReference>
<dbReference type="GO" id="GO:0004553">
    <property type="term" value="F:hydrolase activity, hydrolyzing O-glycosyl compounds"/>
    <property type="evidence" value="ECO:0007669"/>
    <property type="project" value="InterPro"/>
</dbReference>
<keyword evidence="1" id="KW-1133">Transmembrane helix</keyword>
<feature type="transmembrane region" description="Helical" evidence="1">
    <location>
        <begin position="218"/>
        <end position="235"/>
    </location>
</feature>
<dbReference type="InterPro" id="IPR043968">
    <property type="entry name" value="SGNH"/>
</dbReference>
<feature type="transmembrane region" description="Helical" evidence="1">
    <location>
        <begin position="158"/>
        <end position="175"/>
    </location>
</feature>
<name>A0A4V2S3P8_9PSEU</name>
<dbReference type="PROSITE" id="PS51762">
    <property type="entry name" value="GH16_2"/>
    <property type="match status" value="1"/>
</dbReference>
<dbReference type="Proteomes" id="UP000295680">
    <property type="component" value="Unassembled WGS sequence"/>
</dbReference>
<dbReference type="Pfam" id="PF26113">
    <property type="entry name" value="GH16_XgeA"/>
    <property type="match status" value="1"/>
</dbReference>
<feature type="transmembrane region" description="Helical" evidence="1">
    <location>
        <begin position="373"/>
        <end position="395"/>
    </location>
</feature>
<dbReference type="OrthoDB" id="3404679at2"/>
<accession>A0A4V2S3P8</accession>
<feature type="transmembrane region" description="Helical" evidence="1">
    <location>
        <begin position="46"/>
        <end position="66"/>
    </location>
</feature>
<dbReference type="GO" id="GO:0009103">
    <property type="term" value="P:lipopolysaccharide biosynthetic process"/>
    <property type="evidence" value="ECO:0007669"/>
    <property type="project" value="TreeGrafter"/>
</dbReference>
<evidence type="ECO:0000259" key="2">
    <source>
        <dbReference type="PROSITE" id="PS51762"/>
    </source>
</evidence>
<keyword evidence="1" id="KW-0812">Transmembrane</keyword>
<comment type="caution">
    <text evidence="3">The sequence shown here is derived from an EMBL/GenBank/DDBJ whole genome shotgun (WGS) entry which is preliminary data.</text>
</comment>
<reference evidence="3 4" key="1">
    <citation type="submission" date="2019-03" db="EMBL/GenBank/DDBJ databases">
        <title>Genomic Encyclopedia of Type Strains, Phase IV (KMG-IV): sequencing the most valuable type-strain genomes for metagenomic binning, comparative biology and taxonomic classification.</title>
        <authorList>
            <person name="Goeker M."/>
        </authorList>
    </citation>
    <scope>NUCLEOTIDE SEQUENCE [LARGE SCALE GENOMIC DNA]</scope>
    <source>
        <strain evidence="3 4">DSM 45934</strain>
    </source>
</reference>
<dbReference type="Pfam" id="PF19040">
    <property type="entry name" value="SGNH"/>
    <property type="match status" value="1"/>
</dbReference>
<dbReference type="PANTHER" id="PTHR23028">
    <property type="entry name" value="ACETYLTRANSFERASE"/>
    <property type="match status" value="1"/>
</dbReference>
<dbReference type="CDD" id="cd02182">
    <property type="entry name" value="GH16_Strep_laminarinase_like"/>
    <property type="match status" value="1"/>
</dbReference>
<dbReference type="PANTHER" id="PTHR23028:SF53">
    <property type="entry name" value="ACYL_TRANSF_3 DOMAIN-CONTAINING PROTEIN"/>
    <property type="match status" value="1"/>
</dbReference>
<dbReference type="AlphaFoldDB" id="A0A4V2S3P8"/>
<dbReference type="Pfam" id="PF01757">
    <property type="entry name" value="Acyl_transf_3"/>
    <property type="match status" value="1"/>
</dbReference>
<dbReference type="InterPro" id="IPR000757">
    <property type="entry name" value="Beta-glucanase-like"/>
</dbReference>
<protein>
    <submittedName>
        <fullName evidence="3">Peptidoglycan/LPS O-acetylase OafA/YrhL</fullName>
    </submittedName>
</protein>
<feature type="transmembrane region" description="Helical" evidence="1">
    <location>
        <begin position="24"/>
        <end position="40"/>
    </location>
</feature>
<dbReference type="InterPro" id="IPR002656">
    <property type="entry name" value="Acyl_transf_3_dom"/>
</dbReference>
<dbReference type="InterPro" id="IPR050879">
    <property type="entry name" value="Acyltransferase_3"/>
</dbReference>
<gene>
    <name evidence="3" type="ORF">EV192_12144</name>
</gene>
<feature type="transmembrane region" description="Helical" evidence="1">
    <location>
        <begin position="242"/>
        <end position="262"/>
    </location>
</feature>
<evidence type="ECO:0000313" key="4">
    <source>
        <dbReference type="Proteomes" id="UP000295680"/>
    </source>
</evidence>
<dbReference type="Gene3D" id="2.60.120.200">
    <property type="match status" value="1"/>
</dbReference>
<organism evidence="3 4">
    <name type="scientific">Actinocrispum wychmicini</name>
    <dbReference type="NCBI Taxonomy" id="1213861"/>
    <lineage>
        <taxon>Bacteria</taxon>
        <taxon>Bacillati</taxon>
        <taxon>Actinomycetota</taxon>
        <taxon>Actinomycetes</taxon>
        <taxon>Pseudonocardiales</taxon>
        <taxon>Pseudonocardiaceae</taxon>
        <taxon>Actinocrispum</taxon>
    </lineage>
</organism>
<dbReference type="RefSeq" id="WP_132126170.1">
    <property type="nucleotide sequence ID" value="NZ_SLWS01000021.1"/>
</dbReference>
<feature type="transmembrane region" description="Helical" evidence="1">
    <location>
        <begin position="268"/>
        <end position="291"/>
    </location>
</feature>
<dbReference type="SUPFAM" id="SSF49899">
    <property type="entry name" value="Concanavalin A-like lectins/glucanases"/>
    <property type="match status" value="1"/>
</dbReference>
<keyword evidence="4" id="KW-1185">Reference proteome</keyword>
<dbReference type="InterPro" id="IPR013320">
    <property type="entry name" value="ConA-like_dom_sf"/>
</dbReference>
<dbReference type="GO" id="GO:0016747">
    <property type="term" value="F:acyltransferase activity, transferring groups other than amino-acyl groups"/>
    <property type="evidence" value="ECO:0007669"/>
    <property type="project" value="InterPro"/>
</dbReference>
<feature type="domain" description="GH16" evidence="2">
    <location>
        <begin position="679"/>
        <end position="949"/>
    </location>
</feature>
<feature type="transmembrane region" description="Helical" evidence="1">
    <location>
        <begin position="87"/>
        <end position="107"/>
    </location>
</feature>